<organism evidence="1 2">
    <name type="scientific">Staphylococcus saprophyticus subsp. saprophyticus (strain ATCC 15305 / DSM 20229 / NCIMB 8711 / NCTC 7292 / S-41)</name>
    <dbReference type="NCBI Taxonomy" id="342451"/>
    <lineage>
        <taxon>Bacteria</taxon>
        <taxon>Bacillati</taxon>
        <taxon>Bacillota</taxon>
        <taxon>Bacilli</taxon>
        <taxon>Bacillales</taxon>
        <taxon>Staphylococcaceae</taxon>
        <taxon>Staphylococcus</taxon>
    </lineage>
</organism>
<dbReference type="Gene3D" id="2.30.130.30">
    <property type="entry name" value="Hypothetical protein"/>
    <property type="match status" value="1"/>
</dbReference>
<name>Q49ZY9_STAS1</name>
<sequence length="64" mass="7334">MKVKVDNVKVYDSFQALLQHYSNKEVGFSDEIQLSQKLASIYQIYNQTDELHLGALAIEIHLVP</sequence>
<dbReference type="EMBL" id="AP008934">
    <property type="protein sequence ID" value="BAE17631.1"/>
    <property type="molecule type" value="Genomic_DNA"/>
</dbReference>
<keyword evidence="2" id="KW-1185">Reference proteome</keyword>
<evidence type="ECO:0000313" key="2">
    <source>
        <dbReference type="Proteomes" id="UP000006371"/>
    </source>
</evidence>
<dbReference type="HOGENOM" id="CLU_2883712_0_0_9"/>
<dbReference type="SUPFAM" id="SSF88697">
    <property type="entry name" value="PUA domain-like"/>
    <property type="match status" value="1"/>
</dbReference>
<dbReference type="eggNOG" id="COG4043">
    <property type="taxonomic scope" value="Bacteria"/>
</dbReference>
<protein>
    <submittedName>
        <fullName evidence="1">Uncharacterized protein</fullName>
    </submittedName>
</protein>
<proteinExistence type="predicted"/>
<dbReference type="InterPro" id="IPR015947">
    <property type="entry name" value="PUA-like_sf"/>
</dbReference>
<dbReference type="AlphaFoldDB" id="Q49ZY9"/>
<reference evidence="1 2" key="1">
    <citation type="journal article" date="2005" name="Proc. Natl. Acad. Sci. U.S.A.">
        <title>Whole genome sequence of Staphylococcus saprophyticus reveals the pathogenesis of uncomplicated urinary tract infection.</title>
        <authorList>
            <person name="Kuroda M."/>
            <person name="Yamashita A."/>
            <person name="Hirakawa H."/>
            <person name="Kumano M."/>
            <person name="Morikawa K."/>
            <person name="Higashide M."/>
            <person name="Maruyama A."/>
            <person name="Inose Y."/>
            <person name="Matoba K."/>
            <person name="Toh H."/>
            <person name="Kuhara S."/>
            <person name="Hattori M."/>
            <person name="Ohta T."/>
        </authorList>
    </citation>
    <scope>NUCLEOTIDE SEQUENCE [LARGE SCALE GENOMIC DNA]</scope>
    <source>
        <strain evidence="2">ATCC 15305 / DSM 20229 / NCIMB 8711 / NCTC 7292 / S-41</strain>
    </source>
</reference>
<gene>
    <name evidence="1" type="ordered locus">SSP0486</name>
</gene>
<accession>Q49ZY9</accession>
<evidence type="ECO:0000313" key="1">
    <source>
        <dbReference type="EMBL" id="BAE17631.1"/>
    </source>
</evidence>
<dbReference type="KEGG" id="ssp:SSP0486"/>
<dbReference type="Proteomes" id="UP000006371">
    <property type="component" value="Chromosome"/>
</dbReference>